<organism evidence="1">
    <name type="scientific">hydrothermal vent metagenome</name>
    <dbReference type="NCBI Taxonomy" id="652676"/>
    <lineage>
        <taxon>unclassified sequences</taxon>
        <taxon>metagenomes</taxon>
        <taxon>ecological metagenomes</taxon>
    </lineage>
</organism>
<sequence>APPLRATQDVDVIAEVASRADYYRLSEQLRDRGFTEDQSPEAPICRWTVKGILLDVMPTNPDILDFGNAWYQPALNGAEDVDLPSGNKIRMVTAPYFLATKLSAFDGRGKGDYLMSHDIEDIVAVLDGRAEVVDEVQASPEALRSHLAERFQALLDDARFVEAVAGHLPGDMGGQGRVAIVVKRIQSIAGVG</sequence>
<feature type="non-terminal residue" evidence="1">
    <location>
        <position position="1"/>
    </location>
</feature>
<dbReference type="EMBL" id="UOFK01000007">
    <property type="protein sequence ID" value="VAW71600.1"/>
    <property type="molecule type" value="Genomic_DNA"/>
</dbReference>
<accession>A0A3B0Y442</accession>
<gene>
    <name evidence="1" type="ORF">MNBD_GAMMA13-873</name>
</gene>
<protein>
    <submittedName>
        <fullName evidence="1">Uncharacterized protein</fullName>
    </submittedName>
</protein>
<dbReference type="AlphaFoldDB" id="A0A3B0Y442"/>
<reference evidence="1" key="1">
    <citation type="submission" date="2018-06" db="EMBL/GenBank/DDBJ databases">
        <authorList>
            <person name="Zhirakovskaya E."/>
        </authorList>
    </citation>
    <scope>NUCLEOTIDE SEQUENCE</scope>
</reference>
<name>A0A3B0Y442_9ZZZZ</name>
<proteinExistence type="predicted"/>
<evidence type="ECO:0000313" key="1">
    <source>
        <dbReference type="EMBL" id="VAW71600.1"/>
    </source>
</evidence>